<protein>
    <submittedName>
        <fullName evidence="4">Gfo/Idh/MocA family oxidoreductase</fullName>
    </submittedName>
</protein>
<evidence type="ECO:0000313" key="5">
    <source>
        <dbReference type="Proteomes" id="UP000756387"/>
    </source>
</evidence>
<organism evidence="4 5">
    <name type="scientific">Nocardioides malaquae</name>
    <dbReference type="NCBI Taxonomy" id="2773426"/>
    <lineage>
        <taxon>Bacteria</taxon>
        <taxon>Bacillati</taxon>
        <taxon>Actinomycetota</taxon>
        <taxon>Actinomycetes</taxon>
        <taxon>Propionibacteriales</taxon>
        <taxon>Nocardioidaceae</taxon>
        <taxon>Nocardioides</taxon>
    </lineage>
</organism>
<feature type="domain" description="Gfo/Idh/MocA-like oxidoreductase N-terminal" evidence="3">
    <location>
        <begin position="13"/>
        <end position="94"/>
    </location>
</feature>
<dbReference type="EMBL" id="JADCSA010000003">
    <property type="protein sequence ID" value="MBE7323879.1"/>
    <property type="molecule type" value="Genomic_DNA"/>
</dbReference>
<dbReference type="InterPro" id="IPR000683">
    <property type="entry name" value="Gfo/Idh/MocA-like_OxRdtase_N"/>
</dbReference>
<dbReference type="InterPro" id="IPR036291">
    <property type="entry name" value="NAD(P)-bd_dom_sf"/>
</dbReference>
<feature type="compositionally biased region" description="Low complexity" evidence="2">
    <location>
        <begin position="134"/>
        <end position="143"/>
    </location>
</feature>
<dbReference type="InterPro" id="IPR050463">
    <property type="entry name" value="Gfo/Idh/MocA_oxidrdct_glycsds"/>
</dbReference>
<keyword evidence="1" id="KW-0560">Oxidoreductase</keyword>
<evidence type="ECO:0000259" key="3">
    <source>
        <dbReference type="Pfam" id="PF01408"/>
    </source>
</evidence>
<gene>
    <name evidence="4" type="ORF">IEQ44_04350</name>
</gene>
<feature type="compositionally biased region" description="Polar residues" evidence="2">
    <location>
        <begin position="222"/>
        <end position="234"/>
    </location>
</feature>
<dbReference type="Gene3D" id="3.40.50.720">
    <property type="entry name" value="NAD(P)-binding Rossmann-like Domain"/>
    <property type="match status" value="1"/>
</dbReference>
<dbReference type="PANTHER" id="PTHR43818:SF11">
    <property type="entry name" value="BCDNA.GH03377"/>
    <property type="match status" value="1"/>
</dbReference>
<dbReference type="Proteomes" id="UP000756387">
    <property type="component" value="Unassembled WGS sequence"/>
</dbReference>
<sequence>MTPGTSPAPPAPLRVGVVGTAHWARTVHAAGAVAAEQADLVALWGRTPEKVAPVAERYGVTAADSFDALLEQVDVVTFAVPPQVQPELAARAARPGSTCCWRSPWPRRSRRPTRSRRRSRRAAAGLQSSSPAATCPRSSSACTRSRRSPGARPGWCGTPTPPPRTPPTATRCGAPSRWRRCGTSRRTCSPTSSRSSAPSRRSPRAGAPTAWSCVRSTRAARTPTSPSRCAAPTTSRTYACCAPTAPRCR</sequence>
<comment type="caution">
    <text evidence="4">The sequence shown here is derived from an EMBL/GenBank/DDBJ whole genome shotgun (WGS) entry which is preliminary data.</text>
</comment>
<feature type="compositionally biased region" description="Basic residues" evidence="2">
    <location>
        <begin position="105"/>
        <end position="121"/>
    </location>
</feature>
<dbReference type="Pfam" id="PF01408">
    <property type="entry name" value="GFO_IDH_MocA"/>
    <property type="match status" value="1"/>
</dbReference>
<evidence type="ECO:0000256" key="1">
    <source>
        <dbReference type="ARBA" id="ARBA00023002"/>
    </source>
</evidence>
<evidence type="ECO:0000256" key="2">
    <source>
        <dbReference type="SAM" id="MobiDB-lite"/>
    </source>
</evidence>
<accession>A0ABR9RQN5</accession>
<proteinExistence type="predicted"/>
<dbReference type="SUPFAM" id="SSF51735">
    <property type="entry name" value="NAD(P)-binding Rossmann-fold domains"/>
    <property type="match status" value="1"/>
</dbReference>
<dbReference type="PANTHER" id="PTHR43818">
    <property type="entry name" value="BCDNA.GH03377"/>
    <property type="match status" value="1"/>
</dbReference>
<name>A0ABR9RQN5_9ACTN</name>
<evidence type="ECO:0000313" key="4">
    <source>
        <dbReference type="EMBL" id="MBE7323879.1"/>
    </source>
</evidence>
<keyword evidence="5" id="KW-1185">Reference proteome</keyword>
<feature type="region of interest" description="Disordered" evidence="2">
    <location>
        <begin position="101"/>
        <end position="234"/>
    </location>
</feature>
<feature type="compositionally biased region" description="Low complexity" evidence="2">
    <location>
        <begin position="167"/>
        <end position="176"/>
    </location>
</feature>
<feature type="compositionally biased region" description="Low complexity" evidence="2">
    <location>
        <begin position="184"/>
        <end position="210"/>
    </location>
</feature>
<reference evidence="4 5" key="1">
    <citation type="submission" date="2020-10" db="EMBL/GenBank/DDBJ databases">
        <title>Nocardioides sp. isolated from sludge.</title>
        <authorList>
            <person name="Zhang X."/>
        </authorList>
    </citation>
    <scope>NUCLEOTIDE SEQUENCE [LARGE SCALE GENOMIC DNA]</scope>
    <source>
        <strain evidence="4 5">Y6</strain>
    </source>
</reference>